<feature type="compositionally biased region" description="Polar residues" evidence="12">
    <location>
        <begin position="505"/>
        <end position="517"/>
    </location>
</feature>
<dbReference type="GO" id="GO:0015031">
    <property type="term" value="P:protein transport"/>
    <property type="evidence" value="ECO:0007669"/>
    <property type="project" value="UniProtKB-KW"/>
</dbReference>
<feature type="region of interest" description="Disordered" evidence="12">
    <location>
        <begin position="491"/>
        <end position="527"/>
    </location>
</feature>
<evidence type="ECO:0000256" key="8">
    <source>
        <dbReference type="ARBA" id="ARBA00022989"/>
    </source>
</evidence>
<keyword evidence="4" id="KW-0813">Transport</keyword>
<name>A0A3G2S8B6_MALR7</name>
<dbReference type="InterPro" id="IPR021056">
    <property type="entry name" value="Mt_import_IM_translocase_Tim54"/>
</dbReference>
<sequence length="527" mass="59348">MSTETKAPAQPKRSVPPSLRPLVWLGIPESVLAWKPRLPSRNWCIFLASVAAVGYLYYDDRRQCKKILEEYKDRVRGLSEHSMHPLEQPRKVLVYTAKYPGDDNYDVGTIYFKRYVKPILVAAAVDYEILSGTSYGNLARELRNRIHDRRRNLAGLEPWTTNTVAGTSLPTTLSPAQFLQRELEGAVVLVGRPALKEWAWALKEGWGSSIPAKPVDYSEKLASELSEDGAFEEEPEEPGIDSSSTIDNIDEPAASSVTATPGQGFALPTQIGLQSLQGRSLSPLGSTQPVAARIKATEVSPSEQSLPPVSPIPAQPPICFVDFTNLVGFVNIPRRIARFFYRREDVRRGAEAGLRIVLGTKNDAREFNPGDPGTISREPPQGNDLDWGLEEESFYPNSFSKTLENVKRWRENYYNELRTELKASREIARGIREPTKAEKRDMPKSEIELRSQRFDKEQMWRNTEQGFKILDPHTGVEWDESWRGSLRVLRDRPDDERIPRKEQPQEVSSDAATTPEQTAEKAAETAS</sequence>
<keyword evidence="5" id="KW-0812">Transmembrane</keyword>
<dbReference type="Pfam" id="PF11711">
    <property type="entry name" value="Tim54"/>
    <property type="match status" value="1"/>
</dbReference>
<comment type="subcellular location">
    <subcellularLocation>
        <location evidence="1">Mitochondrion inner membrane</location>
        <topology evidence="1">Single-pass membrane protein</topology>
    </subcellularLocation>
</comment>
<evidence type="ECO:0000256" key="9">
    <source>
        <dbReference type="ARBA" id="ARBA00023010"/>
    </source>
</evidence>
<keyword evidence="14" id="KW-1185">Reference proteome</keyword>
<feature type="compositionally biased region" description="Basic and acidic residues" evidence="12">
    <location>
        <begin position="491"/>
        <end position="504"/>
    </location>
</feature>
<dbReference type="VEuPathDB" id="FungiDB:DNF11_3353"/>
<keyword evidence="11" id="KW-0472">Membrane</keyword>
<feature type="region of interest" description="Disordered" evidence="12">
    <location>
        <begin position="221"/>
        <end position="248"/>
    </location>
</feature>
<dbReference type="STRING" id="425264.A0A3G2S8B6"/>
<feature type="compositionally biased region" description="Basic and acidic residues" evidence="12">
    <location>
        <begin position="518"/>
        <end position="527"/>
    </location>
</feature>
<dbReference type="GO" id="GO:0005743">
    <property type="term" value="C:mitochondrial inner membrane"/>
    <property type="evidence" value="ECO:0007669"/>
    <property type="project" value="UniProtKB-SubCell"/>
</dbReference>
<feature type="region of interest" description="Disordered" evidence="12">
    <location>
        <begin position="363"/>
        <end position="387"/>
    </location>
</feature>
<evidence type="ECO:0000256" key="12">
    <source>
        <dbReference type="SAM" id="MobiDB-lite"/>
    </source>
</evidence>
<evidence type="ECO:0000256" key="5">
    <source>
        <dbReference type="ARBA" id="ARBA00022692"/>
    </source>
</evidence>
<evidence type="ECO:0000256" key="7">
    <source>
        <dbReference type="ARBA" id="ARBA00022927"/>
    </source>
</evidence>
<keyword evidence="8" id="KW-1133">Transmembrane helix</keyword>
<evidence type="ECO:0000256" key="10">
    <source>
        <dbReference type="ARBA" id="ARBA00023128"/>
    </source>
</evidence>
<evidence type="ECO:0000313" key="13">
    <source>
        <dbReference type="EMBL" id="AYO44303.1"/>
    </source>
</evidence>
<evidence type="ECO:0000313" key="14">
    <source>
        <dbReference type="Proteomes" id="UP000269793"/>
    </source>
</evidence>
<protein>
    <recommendedName>
        <fullName evidence="3">Mitochondrial import inner membrane translocase subunit TIM54</fullName>
    </recommendedName>
</protein>
<evidence type="ECO:0000256" key="6">
    <source>
        <dbReference type="ARBA" id="ARBA00022792"/>
    </source>
</evidence>
<keyword evidence="10" id="KW-0496">Mitochondrion</keyword>
<evidence type="ECO:0000256" key="4">
    <source>
        <dbReference type="ARBA" id="ARBA00022448"/>
    </source>
</evidence>
<keyword evidence="9" id="KW-0811">Translocation</keyword>
<proteinExistence type="inferred from homology"/>
<keyword evidence="6" id="KW-0999">Mitochondrion inner membrane</keyword>
<comment type="similarity">
    <text evidence="2">Belongs to the TIM54 family.</text>
</comment>
<accession>A0A3G2S8B6</accession>
<evidence type="ECO:0000256" key="3">
    <source>
        <dbReference type="ARBA" id="ARBA00020796"/>
    </source>
</evidence>
<dbReference type="Proteomes" id="UP000269793">
    <property type="component" value="Chromosome VI"/>
</dbReference>
<dbReference type="EMBL" id="CP033153">
    <property type="protein sequence ID" value="AYO44303.1"/>
    <property type="molecule type" value="Genomic_DNA"/>
</dbReference>
<organism evidence="13 14">
    <name type="scientific">Malassezia restricta (strain ATCC 96810 / NBRC 103918 / CBS 7877)</name>
    <name type="common">Seborrheic dermatitis infection agent</name>
    <dbReference type="NCBI Taxonomy" id="425264"/>
    <lineage>
        <taxon>Eukaryota</taxon>
        <taxon>Fungi</taxon>
        <taxon>Dikarya</taxon>
        <taxon>Basidiomycota</taxon>
        <taxon>Ustilaginomycotina</taxon>
        <taxon>Malasseziomycetes</taxon>
        <taxon>Malasseziales</taxon>
        <taxon>Malasseziaceae</taxon>
        <taxon>Malassezia</taxon>
    </lineage>
</organism>
<evidence type="ECO:0000256" key="2">
    <source>
        <dbReference type="ARBA" id="ARBA00006355"/>
    </source>
</evidence>
<dbReference type="AlphaFoldDB" id="A0A3G2S8B6"/>
<gene>
    <name evidence="13" type="primary">TIM54</name>
    <name evidence="13" type="ORF">DNF11_3353</name>
</gene>
<evidence type="ECO:0000256" key="1">
    <source>
        <dbReference type="ARBA" id="ARBA00004434"/>
    </source>
</evidence>
<feature type="compositionally biased region" description="Acidic residues" evidence="12">
    <location>
        <begin position="225"/>
        <end position="239"/>
    </location>
</feature>
<reference evidence="13 14" key="1">
    <citation type="submission" date="2018-10" db="EMBL/GenBank/DDBJ databases">
        <title>Complete genome sequence of Malassezia restricta CBS 7877.</title>
        <authorList>
            <person name="Morand S.C."/>
            <person name="Bertignac M."/>
            <person name="Iltis A."/>
            <person name="Kolder I."/>
            <person name="Pirovano W."/>
            <person name="Jourdain R."/>
            <person name="Clavaud C."/>
        </authorList>
    </citation>
    <scope>NUCLEOTIDE SEQUENCE [LARGE SCALE GENOMIC DNA]</scope>
    <source>
        <strain evidence="13 14">CBS 7877</strain>
    </source>
</reference>
<dbReference type="OrthoDB" id="5598305at2759"/>
<keyword evidence="7" id="KW-0653">Protein transport</keyword>
<evidence type="ECO:0000256" key="11">
    <source>
        <dbReference type="ARBA" id="ARBA00023136"/>
    </source>
</evidence>